<dbReference type="Gene3D" id="3.50.50.60">
    <property type="entry name" value="FAD/NAD(P)-binding domain"/>
    <property type="match status" value="1"/>
</dbReference>
<dbReference type="OMA" id="GINYMMY"/>
<sequence length="620" mass="67077">MAGPASQLAANAICSLEEFRRVSYDYIIVGGGTAGLTLAARLSEDPNVNVGVLEAGKDQTKNELVRTPALFPQMLTNPEYDWLMYTVPQKGNHNKIHHQTRGKMLGGCSATNGMMYVRGSKQDFDDWGAFGKGWSWSSIAPYFRKHERMDDTRVGLPGDNKFLQFQKKSHGQHGPIETSFNNWRNPLERYFLQAAKEASGMTASPVDPWGGDHLGFFSSLATVDRRGDKGTRSYAATGYLLPNLTRPNLKVLTEALAVCVTLEGTSASGVRFMHAGTTYDVRAAREVIISGGVYKSPQVLELSGIGDPSVLKAAGVQCKVPLPGVGANLQDHVLSGAVYELKDGVMSFDALRYPSVAQEHMDMYAKDRTGILAAATSCMGFLPYSSLVSKDELEATCQKILSLPAETAFQQNQREQIVSHLRSPSSANIQYILSQGTVDLENAPSDQSKFAKALSPEDPNGFTIVTCLQYPSSRGTVHITSSDPHQNPAIDPAYLTNPADVDILAAGLEFCDKIAGAPGLKDKVVRRALPSPSVSLQSRTQAAEAVRENCMTEYHPCGTCAIGQVVDERLRVLGVKRLRVVDASVFPGNVSGNILSSVYAVAEKAADMIKEDAKHVRASL</sequence>
<dbReference type="GO" id="GO:0016614">
    <property type="term" value="F:oxidoreductase activity, acting on CH-OH group of donors"/>
    <property type="evidence" value="ECO:0007669"/>
    <property type="project" value="InterPro"/>
</dbReference>
<feature type="domain" description="Glucose-methanol-choline oxidoreductase C-terminal" evidence="3">
    <location>
        <begin position="471"/>
        <end position="602"/>
    </location>
</feature>
<dbReference type="PANTHER" id="PTHR11552">
    <property type="entry name" value="GLUCOSE-METHANOL-CHOLINE GMC OXIDOREDUCTASE"/>
    <property type="match status" value="1"/>
</dbReference>
<dbReference type="InterPro" id="IPR036188">
    <property type="entry name" value="FAD/NAD-bd_sf"/>
</dbReference>
<comment type="similarity">
    <text evidence="1">Belongs to the GMC oxidoreductase family.</text>
</comment>
<accession>Q0CN82</accession>
<dbReference type="GeneID" id="4320097"/>
<dbReference type="EMBL" id="CH476599">
    <property type="protein sequence ID" value="EAU35299.1"/>
    <property type="molecule type" value="Genomic_DNA"/>
</dbReference>
<dbReference type="VEuPathDB" id="FungiDB:ATEG_04852"/>
<dbReference type="eggNOG" id="KOG1238">
    <property type="taxonomic scope" value="Eukaryota"/>
</dbReference>
<gene>
    <name evidence="4" type="ORF">ATEG_04852</name>
</gene>
<dbReference type="STRING" id="341663.Q0CN82"/>
<dbReference type="PANTHER" id="PTHR11552:SF210">
    <property type="entry name" value="GLUCOSE-METHANOL-CHOLINE OXIDOREDUCTASE N-TERMINAL DOMAIN-CONTAINING PROTEIN-RELATED"/>
    <property type="match status" value="1"/>
</dbReference>
<protein>
    <recommendedName>
        <fullName evidence="6">Glucose-methanol-choline oxidoreductase N-terminal domain-containing protein</fullName>
    </recommendedName>
</protein>
<dbReference type="InterPro" id="IPR007867">
    <property type="entry name" value="GMC_OxRtase_C"/>
</dbReference>
<dbReference type="HOGENOM" id="CLU_002865_6_0_1"/>
<feature type="domain" description="Glucose-methanol-choline oxidoreductase N-terminal" evidence="2">
    <location>
        <begin position="24"/>
        <end position="333"/>
    </location>
</feature>
<reference evidence="5" key="1">
    <citation type="submission" date="2005-09" db="EMBL/GenBank/DDBJ databases">
        <title>Annotation of the Aspergillus terreus NIH2624 genome.</title>
        <authorList>
            <person name="Birren B.W."/>
            <person name="Lander E.S."/>
            <person name="Galagan J.E."/>
            <person name="Nusbaum C."/>
            <person name="Devon K."/>
            <person name="Henn M."/>
            <person name="Ma L.-J."/>
            <person name="Jaffe D.B."/>
            <person name="Butler J."/>
            <person name="Alvarez P."/>
            <person name="Gnerre S."/>
            <person name="Grabherr M."/>
            <person name="Kleber M."/>
            <person name="Mauceli E.W."/>
            <person name="Brockman W."/>
            <person name="Rounsley S."/>
            <person name="Young S.K."/>
            <person name="LaButti K."/>
            <person name="Pushparaj V."/>
            <person name="DeCaprio D."/>
            <person name="Crawford M."/>
            <person name="Koehrsen M."/>
            <person name="Engels R."/>
            <person name="Montgomery P."/>
            <person name="Pearson M."/>
            <person name="Howarth C."/>
            <person name="Larson L."/>
            <person name="Luoma S."/>
            <person name="White J."/>
            <person name="Alvarado L."/>
            <person name="Kodira C.D."/>
            <person name="Zeng Q."/>
            <person name="Oleary S."/>
            <person name="Yandava C."/>
            <person name="Denning D.W."/>
            <person name="Nierman W.C."/>
            <person name="Milne T."/>
            <person name="Madden K."/>
        </authorList>
    </citation>
    <scope>NUCLEOTIDE SEQUENCE [LARGE SCALE GENOMIC DNA]</scope>
    <source>
        <strain evidence="5">NIH 2624 / FGSC A1156</strain>
    </source>
</reference>
<evidence type="ECO:0008006" key="6">
    <source>
        <dbReference type="Google" id="ProtNLM"/>
    </source>
</evidence>
<evidence type="ECO:0000256" key="1">
    <source>
        <dbReference type="ARBA" id="ARBA00010790"/>
    </source>
</evidence>
<dbReference type="Gene3D" id="3.30.560.10">
    <property type="entry name" value="Glucose Oxidase, domain 3"/>
    <property type="match status" value="1"/>
</dbReference>
<dbReference type="AlphaFoldDB" id="Q0CN82"/>
<dbReference type="InterPro" id="IPR000172">
    <property type="entry name" value="GMC_OxRdtase_N"/>
</dbReference>
<name>Q0CN82_ASPTN</name>
<evidence type="ECO:0000313" key="4">
    <source>
        <dbReference type="EMBL" id="EAU35299.1"/>
    </source>
</evidence>
<evidence type="ECO:0000259" key="2">
    <source>
        <dbReference type="Pfam" id="PF00732"/>
    </source>
</evidence>
<organism evidence="4 5">
    <name type="scientific">Aspergillus terreus (strain NIH 2624 / FGSC A1156)</name>
    <dbReference type="NCBI Taxonomy" id="341663"/>
    <lineage>
        <taxon>Eukaryota</taxon>
        <taxon>Fungi</taxon>
        <taxon>Dikarya</taxon>
        <taxon>Ascomycota</taxon>
        <taxon>Pezizomycotina</taxon>
        <taxon>Eurotiomycetes</taxon>
        <taxon>Eurotiomycetidae</taxon>
        <taxon>Eurotiales</taxon>
        <taxon>Aspergillaceae</taxon>
        <taxon>Aspergillus</taxon>
        <taxon>Aspergillus subgen. Circumdati</taxon>
    </lineage>
</organism>
<dbReference type="Pfam" id="PF05199">
    <property type="entry name" value="GMC_oxred_C"/>
    <property type="match status" value="1"/>
</dbReference>
<evidence type="ECO:0000259" key="3">
    <source>
        <dbReference type="Pfam" id="PF05199"/>
    </source>
</evidence>
<dbReference type="Proteomes" id="UP000007963">
    <property type="component" value="Unassembled WGS sequence"/>
</dbReference>
<proteinExistence type="inferred from homology"/>
<dbReference type="PIRSF" id="PIRSF000137">
    <property type="entry name" value="Alcohol_oxidase"/>
    <property type="match status" value="1"/>
</dbReference>
<dbReference type="GO" id="GO:0050660">
    <property type="term" value="F:flavin adenine dinucleotide binding"/>
    <property type="evidence" value="ECO:0007669"/>
    <property type="project" value="InterPro"/>
</dbReference>
<dbReference type="SUPFAM" id="SSF54373">
    <property type="entry name" value="FAD-linked reductases, C-terminal domain"/>
    <property type="match status" value="1"/>
</dbReference>
<dbReference type="InterPro" id="IPR012132">
    <property type="entry name" value="GMC_OxRdtase"/>
</dbReference>
<dbReference type="Pfam" id="PF00732">
    <property type="entry name" value="GMC_oxred_N"/>
    <property type="match status" value="1"/>
</dbReference>
<evidence type="ECO:0000313" key="5">
    <source>
        <dbReference type="Proteomes" id="UP000007963"/>
    </source>
</evidence>
<dbReference type="OrthoDB" id="269227at2759"/>
<dbReference type="SUPFAM" id="SSF51905">
    <property type="entry name" value="FAD/NAD(P)-binding domain"/>
    <property type="match status" value="1"/>
</dbReference>
<dbReference type="RefSeq" id="XP_001214030.1">
    <property type="nucleotide sequence ID" value="XM_001214030.1"/>
</dbReference>